<evidence type="ECO:0000313" key="3">
    <source>
        <dbReference type="Proteomes" id="UP001235939"/>
    </source>
</evidence>
<dbReference type="InterPro" id="IPR043502">
    <property type="entry name" value="DNA/RNA_pol_sf"/>
</dbReference>
<reference evidence="2 3" key="1">
    <citation type="submission" date="2022-01" db="EMBL/GenBank/DDBJ databases">
        <title>A chromosomal length assembly of Cordylochernes scorpioides.</title>
        <authorList>
            <person name="Zeh D."/>
            <person name="Zeh J."/>
        </authorList>
    </citation>
    <scope>NUCLEOTIDE SEQUENCE [LARGE SCALE GENOMIC DNA]</scope>
    <source>
        <strain evidence="2">IN4F17</strain>
        <tissue evidence="2">Whole Body</tissue>
    </source>
</reference>
<dbReference type="Pfam" id="PF07727">
    <property type="entry name" value="RVT_2"/>
    <property type="match status" value="2"/>
</dbReference>
<keyword evidence="3" id="KW-1185">Reference proteome</keyword>
<gene>
    <name evidence="2" type="ORF">LAZ67_9001660</name>
</gene>
<sequence length="220" mass="25431">MEEELSVIEKHKVWTLVPREYSMKVINSKWVYSTKKTSNDGIYKRKARLVAVGCNQRYGMDYKESFSPVLKRCFMQKGEENKVCKLEKSLYGLPQSGKCWNKKINEILYQLGMIRTKCDPCVYKLQRGKEYAILGLYVDDLIIAGTSKEINDNLASEIKKYVTLTEKKDGEPFIGIEIKRAEDGSYLSQTHYIDTILHRFGLEECNSVQTLGDQNQNLDE</sequence>
<feature type="domain" description="Reverse transcriptase Ty1/copia-type" evidence="1">
    <location>
        <begin position="12"/>
        <end position="71"/>
    </location>
</feature>
<dbReference type="InterPro" id="IPR013103">
    <property type="entry name" value="RVT_2"/>
</dbReference>
<evidence type="ECO:0000313" key="2">
    <source>
        <dbReference type="EMBL" id="UYV72048.1"/>
    </source>
</evidence>
<protein>
    <recommendedName>
        <fullName evidence="1">Reverse transcriptase Ty1/copia-type domain-containing protein</fullName>
    </recommendedName>
</protein>
<proteinExistence type="predicted"/>
<dbReference type="Proteomes" id="UP001235939">
    <property type="component" value="Chromosome 09"/>
</dbReference>
<organism evidence="2 3">
    <name type="scientific">Cordylochernes scorpioides</name>
    <dbReference type="NCBI Taxonomy" id="51811"/>
    <lineage>
        <taxon>Eukaryota</taxon>
        <taxon>Metazoa</taxon>
        <taxon>Ecdysozoa</taxon>
        <taxon>Arthropoda</taxon>
        <taxon>Chelicerata</taxon>
        <taxon>Arachnida</taxon>
        <taxon>Pseudoscorpiones</taxon>
        <taxon>Cheliferoidea</taxon>
        <taxon>Chernetidae</taxon>
        <taxon>Cordylochernes</taxon>
    </lineage>
</organism>
<dbReference type="SUPFAM" id="SSF56672">
    <property type="entry name" value="DNA/RNA polymerases"/>
    <property type="match status" value="1"/>
</dbReference>
<name>A0ABY6KT78_9ARAC</name>
<dbReference type="EMBL" id="CP092871">
    <property type="protein sequence ID" value="UYV72048.1"/>
    <property type="molecule type" value="Genomic_DNA"/>
</dbReference>
<evidence type="ECO:0000259" key="1">
    <source>
        <dbReference type="Pfam" id="PF07727"/>
    </source>
</evidence>
<feature type="domain" description="Reverse transcriptase Ty1/copia-type" evidence="1">
    <location>
        <begin position="74"/>
        <end position="210"/>
    </location>
</feature>
<accession>A0ABY6KT78</accession>